<evidence type="ECO:0000313" key="2">
    <source>
        <dbReference type="Proteomes" id="UP001159364"/>
    </source>
</evidence>
<gene>
    <name evidence="1" type="ORF">K2173_024367</name>
</gene>
<sequence>MFRFVLLFQHTTPKSVLSGVVANLRGCGREATLSCSGFIFLQSSQWLDGFCSITTYSSRSAASLCQHEPSIFIAIRSLLIFVNS</sequence>
<dbReference type="Proteomes" id="UP001159364">
    <property type="component" value="Linkage Group LG09"/>
</dbReference>
<protein>
    <recommendedName>
        <fullName evidence="3">Secreted protein</fullName>
    </recommendedName>
</protein>
<evidence type="ECO:0000313" key="1">
    <source>
        <dbReference type="EMBL" id="KAJ8755822.1"/>
    </source>
</evidence>
<dbReference type="EMBL" id="JAIWQS010000009">
    <property type="protein sequence ID" value="KAJ8755822.1"/>
    <property type="molecule type" value="Genomic_DNA"/>
</dbReference>
<accession>A0AAV8SU79</accession>
<name>A0AAV8SU79_9ROSI</name>
<dbReference type="AlphaFoldDB" id="A0AAV8SU79"/>
<reference evidence="1 2" key="1">
    <citation type="submission" date="2021-09" db="EMBL/GenBank/DDBJ databases">
        <title>Genomic insights and catalytic innovation underlie evolution of tropane alkaloids biosynthesis.</title>
        <authorList>
            <person name="Wang Y.-J."/>
            <person name="Tian T."/>
            <person name="Huang J.-P."/>
            <person name="Huang S.-X."/>
        </authorList>
    </citation>
    <scope>NUCLEOTIDE SEQUENCE [LARGE SCALE GENOMIC DNA]</scope>
    <source>
        <strain evidence="1">KIB-2018</strain>
        <tissue evidence="1">Leaf</tissue>
    </source>
</reference>
<keyword evidence="2" id="KW-1185">Reference proteome</keyword>
<proteinExistence type="predicted"/>
<organism evidence="1 2">
    <name type="scientific">Erythroxylum novogranatense</name>
    <dbReference type="NCBI Taxonomy" id="1862640"/>
    <lineage>
        <taxon>Eukaryota</taxon>
        <taxon>Viridiplantae</taxon>
        <taxon>Streptophyta</taxon>
        <taxon>Embryophyta</taxon>
        <taxon>Tracheophyta</taxon>
        <taxon>Spermatophyta</taxon>
        <taxon>Magnoliopsida</taxon>
        <taxon>eudicotyledons</taxon>
        <taxon>Gunneridae</taxon>
        <taxon>Pentapetalae</taxon>
        <taxon>rosids</taxon>
        <taxon>fabids</taxon>
        <taxon>Malpighiales</taxon>
        <taxon>Erythroxylaceae</taxon>
        <taxon>Erythroxylum</taxon>
    </lineage>
</organism>
<comment type="caution">
    <text evidence="1">The sequence shown here is derived from an EMBL/GenBank/DDBJ whole genome shotgun (WGS) entry which is preliminary data.</text>
</comment>
<evidence type="ECO:0008006" key="3">
    <source>
        <dbReference type="Google" id="ProtNLM"/>
    </source>
</evidence>